<dbReference type="Proteomes" id="UP001489004">
    <property type="component" value="Unassembled WGS sequence"/>
</dbReference>
<name>A0AAW1Q8A7_9CHLO</name>
<dbReference type="InterPro" id="IPR019734">
    <property type="entry name" value="TPR_rpt"/>
</dbReference>
<comment type="caution">
    <text evidence="5">The sequence shown here is derived from an EMBL/GenBank/DDBJ whole genome shotgun (WGS) entry which is preliminary data.</text>
</comment>
<protein>
    <recommendedName>
        <fullName evidence="4">MYND-type domain-containing protein</fullName>
    </recommendedName>
</protein>
<organism evidence="5 6">
    <name type="scientific">[Myrmecia] bisecta</name>
    <dbReference type="NCBI Taxonomy" id="41462"/>
    <lineage>
        <taxon>Eukaryota</taxon>
        <taxon>Viridiplantae</taxon>
        <taxon>Chlorophyta</taxon>
        <taxon>core chlorophytes</taxon>
        <taxon>Trebouxiophyceae</taxon>
        <taxon>Trebouxiales</taxon>
        <taxon>Trebouxiaceae</taxon>
        <taxon>Myrmecia</taxon>
    </lineage>
</organism>
<dbReference type="GO" id="GO:0008270">
    <property type="term" value="F:zinc ion binding"/>
    <property type="evidence" value="ECO:0007669"/>
    <property type="project" value="UniProtKB-KW"/>
</dbReference>
<dbReference type="InterPro" id="IPR002893">
    <property type="entry name" value="Znf_MYND"/>
</dbReference>
<dbReference type="Pfam" id="PF01753">
    <property type="entry name" value="zf-MYND"/>
    <property type="match status" value="1"/>
</dbReference>
<dbReference type="PANTHER" id="PTHR47329:SF1">
    <property type="entry name" value="OS05G0129900 PROTEIN"/>
    <property type="match status" value="1"/>
</dbReference>
<proteinExistence type="predicted"/>
<dbReference type="Gene3D" id="6.10.140.2220">
    <property type="match status" value="1"/>
</dbReference>
<evidence type="ECO:0000256" key="1">
    <source>
        <dbReference type="ARBA" id="ARBA00022723"/>
    </source>
</evidence>
<evidence type="ECO:0000256" key="3">
    <source>
        <dbReference type="ARBA" id="ARBA00022833"/>
    </source>
</evidence>
<evidence type="ECO:0000259" key="4">
    <source>
        <dbReference type="Pfam" id="PF01753"/>
    </source>
</evidence>
<keyword evidence="6" id="KW-1185">Reference proteome</keyword>
<accession>A0AAW1Q8A7</accession>
<feature type="domain" description="MYND-type" evidence="4">
    <location>
        <begin position="299"/>
        <end position="320"/>
    </location>
</feature>
<keyword evidence="2" id="KW-0863">Zinc-finger</keyword>
<dbReference type="SUPFAM" id="SSF48452">
    <property type="entry name" value="TPR-like"/>
    <property type="match status" value="1"/>
</dbReference>
<dbReference type="SMART" id="SM00028">
    <property type="entry name" value="TPR"/>
    <property type="match status" value="3"/>
</dbReference>
<evidence type="ECO:0000313" key="5">
    <source>
        <dbReference type="EMBL" id="KAK9816983.1"/>
    </source>
</evidence>
<dbReference type="Gene3D" id="1.25.40.10">
    <property type="entry name" value="Tetratricopeptide repeat domain"/>
    <property type="match status" value="1"/>
</dbReference>
<dbReference type="InterPro" id="IPR011990">
    <property type="entry name" value="TPR-like_helical_dom_sf"/>
</dbReference>
<sequence>MESIESWGREDGSLQTVHDWGEATISDPVCSSSDPPLDPNSLPVMQMQNPRFQRNMIAWWAALPVAAREEFVALVVWFAEETLLPEPGTSTSLYHPPVEPGMLEAFELCGGATDRAAVVQDFLDSLGGWKAMFVPAEADAPAETSIAEHRTKGFRMLLWLGETFCLTVKRGFKSQQVRERQRETYCHFRHFVVKVHQDGSMDVRGYCSRVGLADILQCAELPVGQLARFITHMTALMWTRHILKALYCCEVVSRGRVMFDWGPKHICNRLACPVSQAYLTAQQPPARPNVRLAFEFAGQKLRKCSGCEQAWYCTAECQKARGQARPPPVLSAAERERQAREHKDRGNALFREGNWSGASICYRRSLDVLPTSVAFANKAAAQLKLRNWQQAVEDCTDALRLDPGAFKALSRRCDAFLELGRPEDALADLRELYSQRPFEAAELEGRELQGVRIRAGQMLQLLVAATDEHLAPTDLLQYSPG</sequence>
<gene>
    <name evidence="5" type="ORF">WJX72_007796</name>
</gene>
<keyword evidence="1" id="KW-0479">Metal-binding</keyword>
<dbReference type="EMBL" id="JALJOR010000005">
    <property type="protein sequence ID" value="KAK9816983.1"/>
    <property type="molecule type" value="Genomic_DNA"/>
</dbReference>
<dbReference type="PANTHER" id="PTHR47329">
    <property type="entry name" value="OS05G0129900 PROTEIN"/>
    <property type="match status" value="1"/>
</dbReference>
<keyword evidence="3" id="KW-0862">Zinc</keyword>
<dbReference type="AlphaFoldDB" id="A0AAW1Q8A7"/>
<dbReference type="SUPFAM" id="SSF144232">
    <property type="entry name" value="HIT/MYND zinc finger-like"/>
    <property type="match status" value="1"/>
</dbReference>
<reference evidence="5 6" key="1">
    <citation type="journal article" date="2024" name="Nat. Commun.">
        <title>Phylogenomics reveals the evolutionary origins of lichenization in chlorophyte algae.</title>
        <authorList>
            <person name="Puginier C."/>
            <person name="Libourel C."/>
            <person name="Otte J."/>
            <person name="Skaloud P."/>
            <person name="Haon M."/>
            <person name="Grisel S."/>
            <person name="Petersen M."/>
            <person name="Berrin J.G."/>
            <person name="Delaux P.M."/>
            <person name="Dal Grande F."/>
            <person name="Keller J."/>
        </authorList>
    </citation>
    <scope>NUCLEOTIDE SEQUENCE [LARGE SCALE GENOMIC DNA]</scope>
    <source>
        <strain evidence="5 6">SAG 2043</strain>
    </source>
</reference>
<evidence type="ECO:0000313" key="6">
    <source>
        <dbReference type="Proteomes" id="UP001489004"/>
    </source>
</evidence>
<evidence type="ECO:0000256" key="2">
    <source>
        <dbReference type="ARBA" id="ARBA00022771"/>
    </source>
</evidence>